<organism evidence="3 4">
    <name type="scientific">Actinoplanes siamensis</name>
    <dbReference type="NCBI Taxonomy" id="1223317"/>
    <lineage>
        <taxon>Bacteria</taxon>
        <taxon>Bacillati</taxon>
        <taxon>Actinomycetota</taxon>
        <taxon>Actinomycetes</taxon>
        <taxon>Micromonosporales</taxon>
        <taxon>Micromonosporaceae</taxon>
        <taxon>Actinoplanes</taxon>
    </lineage>
</organism>
<keyword evidence="4" id="KW-1185">Reference proteome</keyword>
<comment type="caution">
    <text evidence="3">The sequence shown here is derived from an EMBL/GenBank/DDBJ whole genome shotgun (WGS) entry which is preliminary data.</text>
</comment>
<accession>A0A919THI7</accession>
<dbReference type="RefSeq" id="WP_203677625.1">
    <property type="nucleotide sequence ID" value="NZ_BOMW01000014.1"/>
</dbReference>
<dbReference type="SUPFAM" id="SSF50475">
    <property type="entry name" value="FMN-binding split barrel"/>
    <property type="match status" value="1"/>
</dbReference>
<evidence type="ECO:0000256" key="1">
    <source>
        <dbReference type="ARBA" id="ARBA00023002"/>
    </source>
</evidence>
<dbReference type="InterPro" id="IPR019920">
    <property type="entry name" value="F420-binding_dom_put"/>
</dbReference>
<sequence length="133" mass="14741">MTDLPARLLDLLAAPSPCLVATTNPDGSPQLTQTWVDTDGKHVLINTVRGFRKLRNLERDPRVAVSVLDGADPSTYYSLAGTVISMDTEGARESIDRLSHKYTGGPYQDYGGRRQTRVLLTVRVDRIVHAPWH</sequence>
<dbReference type="InterPro" id="IPR012349">
    <property type="entry name" value="Split_barrel_FMN-bd"/>
</dbReference>
<dbReference type="PANTHER" id="PTHR35176">
    <property type="entry name" value="HEME OXYGENASE HI_0854-RELATED"/>
    <property type="match status" value="1"/>
</dbReference>
<evidence type="ECO:0000313" key="4">
    <source>
        <dbReference type="Proteomes" id="UP000629619"/>
    </source>
</evidence>
<proteinExistence type="predicted"/>
<dbReference type="GO" id="GO:0016627">
    <property type="term" value="F:oxidoreductase activity, acting on the CH-CH group of donors"/>
    <property type="evidence" value="ECO:0007669"/>
    <property type="project" value="TreeGrafter"/>
</dbReference>
<dbReference type="Pfam" id="PF01243">
    <property type="entry name" value="PNPOx_N"/>
    <property type="match status" value="1"/>
</dbReference>
<name>A0A919THI7_9ACTN</name>
<feature type="domain" description="Pyridoxamine 5'-phosphate oxidase N-terminal" evidence="2">
    <location>
        <begin position="6"/>
        <end position="127"/>
    </location>
</feature>
<dbReference type="PANTHER" id="PTHR35176:SF6">
    <property type="entry name" value="HEME OXYGENASE HI_0854-RELATED"/>
    <property type="match status" value="1"/>
</dbReference>
<evidence type="ECO:0000313" key="3">
    <source>
        <dbReference type="EMBL" id="GIF03936.1"/>
    </source>
</evidence>
<dbReference type="Gene3D" id="2.30.110.10">
    <property type="entry name" value="Electron Transport, Fmn-binding Protein, Chain A"/>
    <property type="match status" value="1"/>
</dbReference>
<dbReference type="GO" id="GO:0070967">
    <property type="term" value="F:coenzyme F420 binding"/>
    <property type="evidence" value="ECO:0007669"/>
    <property type="project" value="TreeGrafter"/>
</dbReference>
<dbReference type="InterPro" id="IPR052019">
    <property type="entry name" value="F420H2_bilvrd_red/Heme_oxyg"/>
</dbReference>
<dbReference type="AlphaFoldDB" id="A0A919THI7"/>
<reference evidence="3" key="1">
    <citation type="submission" date="2021-01" db="EMBL/GenBank/DDBJ databases">
        <title>Whole genome shotgun sequence of Actinoplanes siamensis NBRC 109076.</title>
        <authorList>
            <person name="Komaki H."/>
            <person name="Tamura T."/>
        </authorList>
    </citation>
    <scope>NUCLEOTIDE SEQUENCE</scope>
    <source>
        <strain evidence="3">NBRC 109076</strain>
    </source>
</reference>
<dbReference type="EMBL" id="BOMW01000014">
    <property type="protein sequence ID" value="GIF03936.1"/>
    <property type="molecule type" value="Genomic_DNA"/>
</dbReference>
<gene>
    <name evidence="3" type="ORF">Asi03nite_14740</name>
</gene>
<evidence type="ECO:0000259" key="2">
    <source>
        <dbReference type="Pfam" id="PF01243"/>
    </source>
</evidence>
<dbReference type="InterPro" id="IPR011576">
    <property type="entry name" value="Pyridox_Oxase_N"/>
</dbReference>
<dbReference type="Proteomes" id="UP000629619">
    <property type="component" value="Unassembled WGS sequence"/>
</dbReference>
<protein>
    <submittedName>
        <fullName evidence="3">PPOX class F420-dependent enzyme</fullName>
    </submittedName>
</protein>
<dbReference type="GO" id="GO:0005829">
    <property type="term" value="C:cytosol"/>
    <property type="evidence" value="ECO:0007669"/>
    <property type="project" value="TreeGrafter"/>
</dbReference>
<dbReference type="NCBIfam" id="TIGR03618">
    <property type="entry name" value="Rv1155_F420"/>
    <property type="match status" value="1"/>
</dbReference>
<keyword evidence="1" id="KW-0560">Oxidoreductase</keyword>